<dbReference type="PANTHER" id="PTHR47959">
    <property type="entry name" value="ATP-DEPENDENT RNA HELICASE RHLE-RELATED"/>
    <property type="match status" value="1"/>
</dbReference>
<dbReference type="RefSeq" id="WP_119358214.1">
    <property type="nucleotide sequence ID" value="NZ_QWLB01000047.1"/>
</dbReference>
<dbReference type="Pfam" id="PF25583">
    <property type="entry name" value="WCX"/>
    <property type="match status" value="1"/>
</dbReference>
<comment type="caution">
    <text evidence="11">The sequence shown here is derived from an EMBL/GenBank/DDBJ whole genome shotgun (WGS) entry which is preliminary data.</text>
</comment>
<evidence type="ECO:0000256" key="4">
    <source>
        <dbReference type="ARBA" id="ARBA00022741"/>
    </source>
</evidence>
<keyword evidence="6" id="KW-0347">Helicase</keyword>
<dbReference type="Gene3D" id="3.40.50.300">
    <property type="entry name" value="P-loop containing nucleotide triphosphate hydrolases"/>
    <property type="match status" value="2"/>
</dbReference>
<dbReference type="EMBL" id="QWLB01000047">
    <property type="protein sequence ID" value="RIH91324.1"/>
    <property type="molecule type" value="Genomic_DNA"/>
</dbReference>
<dbReference type="InterPro" id="IPR027417">
    <property type="entry name" value="P-loop_NTPase"/>
</dbReference>
<dbReference type="GO" id="GO:0003724">
    <property type="term" value="F:RNA helicase activity"/>
    <property type="evidence" value="ECO:0007669"/>
    <property type="project" value="TreeGrafter"/>
</dbReference>
<dbReference type="GO" id="GO:0016787">
    <property type="term" value="F:hydrolase activity"/>
    <property type="evidence" value="ECO:0007669"/>
    <property type="project" value="UniProtKB-KW"/>
</dbReference>
<dbReference type="InterPro" id="IPR006483">
    <property type="entry name" value="CRISPR-assoc_Cas3_HD"/>
</dbReference>
<dbReference type="GO" id="GO:0005829">
    <property type="term" value="C:cytosol"/>
    <property type="evidence" value="ECO:0007669"/>
    <property type="project" value="TreeGrafter"/>
</dbReference>
<dbReference type="CDD" id="cd09641">
    <property type="entry name" value="Cas3''_I"/>
    <property type="match status" value="1"/>
</dbReference>
<keyword evidence="3" id="KW-0479">Metal-binding</keyword>
<dbReference type="Pfam" id="PF22590">
    <property type="entry name" value="Cas3-like_C_2"/>
    <property type="match status" value="1"/>
</dbReference>
<dbReference type="InterPro" id="IPR014001">
    <property type="entry name" value="Helicase_ATP-bd"/>
</dbReference>
<dbReference type="PROSITE" id="PS51192">
    <property type="entry name" value="HELICASE_ATP_BIND_1"/>
    <property type="match status" value="1"/>
</dbReference>
<sequence>MPDLSDPIPPSNEGSGQNLRVRLRFAPEARERLREGGYPNLQILEQLEGGYTLAQITVGTNTAGFPLELLSWIQSWGPRVEVLEPPSLRQVWLDEARAVVECFSAAQTSPSPRVYWGHSHPDRNRWQPLRVHLENVARLAAERAAPFAEEQSARLAGYLHDLGKYGDRFQLRLEGKAKGLDHWSAGAHVALFDYRLPAVALAVQGHHIGLQSGAKEQLKAMWLRTDGQGMPPELKLSEPNKDLLTKRLQDDGLTLPTPAPASPMTAPSRAADMLDTRMLFSALVDADFLDTEAHLHGAIRPPAPSLQVGQALTRLEAHLEALGQNERLPERIRALRQALSDAAAEAARRPERVFTLTAPTGLGKTLAMLRFALRRAKRDPRIRRIVVVLPYLSILDQTAKIYRELFAGFGTHYILEDHSLAYRPLHRELSDEQDLAELERRLLAENWDAPIVLTTNVQLLESLHANRPGACRKLHNLAGSVLLFDEVQTLPTHLAVPTLKTLAHLASEKYGAVVVFATATQPAFDTLHPRVQAGEPQGWQPVEMAPAPEVLFQQSRRVEVEWWLKNPTQTPCLVTLLETEPQALVVMNLKRQAHALFRQAAEKGLEGLYHLSTALCPAHRKGVLEEVQQRLQDGQPCRLVSTQVVEAGVELDFPVGYRALAPLEAIAQTAGRINRHGLRREGRLVVFVPEDEGYPDKAYQQAARLTRALQAEGALTLEPATFRRYYQSLYALQNVSDPEIENLIQTQNYAELARRYRLIETAAVNVVVPYNDEALTLMQEARNRGIAADWIHRARPYTVPFFLPKGGPPSFLETVFLRYGRGEAPDWYICPDPALYDARLGFTPEEDSGAGLVI</sequence>
<gene>
    <name evidence="11" type="ORF">Mgrana_02767</name>
</gene>
<dbReference type="Proteomes" id="UP000266178">
    <property type="component" value="Unassembled WGS sequence"/>
</dbReference>
<dbReference type="GO" id="GO:0051607">
    <property type="term" value="P:defense response to virus"/>
    <property type="evidence" value="ECO:0007669"/>
    <property type="project" value="UniProtKB-KW"/>
</dbReference>
<dbReference type="Gene3D" id="1.10.3210.30">
    <property type="match status" value="1"/>
</dbReference>
<dbReference type="Pfam" id="PF00270">
    <property type="entry name" value="DEAD"/>
    <property type="match status" value="1"/>
</dbReference>
<dbReference type="InterPro" id="IPR057727">
    <property type="entry name" value="WCX_dom"/>
</dbReference>
<dbReference type="InterPro" id="IPR038257">
    <property type="entry name" value="CRISPR-assoc_Cas3_HD_sf"/>
</dbReference>
<dbReference type="InterPro" id="IPR020863">
    <property type="entry name" value="MACPF_CS"/>
</dbReference>
<dbReference type="GO" id="GO:0005524">
    <property type="term" value="F:ATP binding"/>
    <property type="evidence" value="ECO:0007669"/>
    <property type="project" value="UniProtKB-KW"/>
</dbReference>
<dbReference type="PROSITE" id="PS00279">
    <property type="entry name" value="MACPF_1"/>
    <property type="match status" value="1"/>
</dbReference>
<evidence type="ECO:0000256" key="8">
    <source>
        <dbReference type="ARBA" id="ARBA00023118"/>
    </source>
</evidence>
<dbReference type="InterPro" id="IPR011545">
    <property type="entry name" value="DEAD/DEAH_box_helicase_dom"/>
</dbReference>
<dbReference type="InterPro" id="IPR050079">
    <property type="entry name" value="DEAD_box_RNA_helicase"/>
</dbReference>
<evidence type="ECO:0000256" key="5">
    <source>
        <dbReference type="ARBA" id="ARBA00022801"/>
    </source>
</evidence>
<comment type="similarity">
    <text evidence="1">In the N-terminal section; belongs to the CRISPR-associated nuclease Cas3-HD family.</text>
</comment>
<dbReference type="OrthoDB" id="9810236at2"/>
<evidence type="ECO:0000259" key="10">
    <source>
        <dbReference type="PROSITE" id="PS51643"/>
    </source>
</evidence>
<dbReference type="SUPFAM" id="SSF52540">
    <property type="entry name" value="P-loop containing nucleoside triphosphate hydrolases"/>
    <property type="match status" value="1"/>
</dbReference>
<dbReference type="SUPFAM" id="SSF109604">
    <property type="entry name" value="HD-domain/PDEase-like"/>
    <property type="match status" value="1"/>
</dbReference>
<dbReference type="CDD" id="cd17930">
    <property type="entry name" value="DEXHc_cas3"/>
    <property type="match status" value="1"/>
</dbReference>
<dbReference type="SMART" id="SM00487">
    <property type="entry name" value="DEXDc"/>
    <property type="match status" value="1"/>
</dbReference>
<evidence type="ECO:0000259" key="9">
    <source>
        <dbReference type="PROSITE" id="PS51192"/>
    </source>
</evidence>
<organism evidence="11 12">
    <name type="scientific">Meiothermus granaticius NBRC 107808</name>
    <dbReference type="NCBI Taxonomy" id="1227551"/>
    <lineage>
        <taxon>Bacteria</taxon>
        <taxon>Thermotogati</taxon>
        <taxon>Deinococcota</taxon>
        <taxon>Deinococci</taxon>
        <taxon>Thermales</taxon>
        <taxon>Thermaceae</taxon>
        <taxon>Meiothermus</taxon>
    </lineage>
</organism>
<dbReference type="NCBIfam" id="TIGR01596">
    <property type="entry name" value="cas3_HD"/>
    <property type="match status" value="1"/>
</dbReference>
<dbReference type="PANTHER" id="PTHR47959:SF16">
    <property type="entry name" value="CRISPR-ASSOCIATED NUCLEASE_HELICASE CAS3-RELATED"/>
    <property type="match status" value="1"/>
</dbReference>
<evidence type="ECO:0000313" key="11">
    <source>
        <dbReference type="EMBL" id="RIH91324.1"/>
    </source>
</evidence>
<feature type="domain" description="Helicase ATP-binding" evidence="9">
    <location>
        <begin position="345"/>
        <end position="539"/>
    </location>
</feature>
<dbReference type="InterPro" id="IPR054712">
    <property type="entry name" value="Cas3-like_dom"/>
</dbReference>
<name>A0A399F3Q4_9DEIN</name>
<keyword evidence="4" id="KW-0547">Nucleotide-binding</keyword>
<feature type="domain" description="HD Cas3-type" evidence="10">
    <location>
        <begin position="122"/>
        <end position="289"/>
    </location>
</feature>
<dbReference type="GO" id="GO:0003676">
    <property type="term" value="F:nucleic acid binding"/>
    <property type="evidence" value="ECO:0007669"/>
    <property type="project" value="InterPro"/>
</dbReference>
<evidence type="ECO:0000256" key="1">
    <source>
        <dbReference type="ARBA" id="ARBA00006847"/>
    </source>
</evidence>
<dbReference type="GO" id="GO:0046872">
    <property type="term" value="F:metal ion binding"/>
    <property type="evidence" value="ECO:0007669"/>
    <property type="project" value="UniProtKB-KW"/>
</dbReference>
<keyword evidence="5" id="KW-0378">Hydrolase</keyword>
<keyword evidence="8" id="KW-0051">Antiviral defense</keyword>
<proteinExistence type="inferred from homology"/>
<evidence type="ECO:0000256" key="7">
    <source>
        <dbReference type="ARBA" id="ARBA00022840"/>
    </source>
</evidence>
<dbReference type="AlphaFoldDB" id="A0A399F3Q4"/>
<reference evidence="11 12" key="1">
    <citation type="submission" date="2018-08" db="EMBL/GenBank/DDBJ databases">
        <title>Meiothermus granaticius genome AF-68 sequencing project.</title>
        <authorList>
            <person name="Da Costa M.S."/>
            <person name="Albuquerque L."/>
            <person name="Raposo P."/>
            <person name="Froufe H.J.C."/>
            <person name="Barroso C.S."/>
            <person name="Egas C."/>
        </authorList>
    </citation>
    <scope>NUCLEOTIDE SEQUENCE [LARGE SCALE GENOMIC DNA]</scope>
    <source>
        <strain evidence="11 12">AF-68</strain>
    </source>
</reference>
<evidence type="ECO:0000313" key="12">
    <source>
        <dbReference type="Proteomes" id="UP000266178"/>
    </source>
</evidence>
<keyword evidence="7" id="KW-0067">ATP-binding</keyword>
<evidence type="ECO:0000256" key="3">
    <source>
        <dbReference type="ARBA" id="ARBA00022723"/>
    </source>
</evidence>
<accession>A0A399F3Q4</accession>
<keyword evidence="12" id="KW-1185">Reference proteome</keyword>
<dbReference type="PROSITE" id="PS51643">
    <property type="entry name" value="HD_CAS3"/>
    <property type="match status" value="1"/>
</dbReference>
<evidence type="ECO:0000256" key="6">
    <source>
        <dbReference type="ARBA" id="ARBA00022806"/>
    </source>
</evidence>
<comment type="similarity">
    <text evidence="2">In the central section; belongs to the CRISPR-associated helicase Cas3 family.</text>
</comment>
<protein>
    <submittedName>
        <fullName evidence="11">CRISPR-associated helicase Cas3</fullName>
    </submittedName>
</protein>
<evidence type="ECO:0000256" key="2">
    <source>
        <dbReference type="ARBA" id="ARBA00009046"/>
    </source>
</evidence>